<dbReference type="InterPro" id="IPR051784">
    <property type="entry name" value="Nod_factor_ABC_transporter"/>
</dbReference>
<keyword evidence="6" id="KW-0813">Transport</keyword>
<dbReference type="GO" id="GO:0140359">
    <property type="term" value="F:ABC-type transporter activity"/>
    <property type="evidence" value="ECO:0007669"/>
    <property type="project" value="InterPro"/>
</dbReference>
<name>D1BDY0_SANKS</name>
<dbReference type="eggNOG" id="COG0842">
    <property type="taxonomic scope" value="Bacteria"/>
</dbReference>
<dbReference type="PIRSF" id="PIRSF006648">
    <property type="entry name" value="DrrB"/>
    <property type="match status" value="1"/>
</dbReference>
<comment type="similarity">
    <text evidence="6">Belongs to the ABC-2 integral membrane protein family.</text>
</comment>
<keyword evidence="2 6" id="KW-0812">Transmembrane</keyword>
<dbReference type="AlphaFoldDB" id="D1BDY0"/>
<dbReference type="InterPro" id="IPR013525">
    <property type="entry name" value="ABC2_TM"/>
</dbReference>
<feature type="transmembrane region" description="Helical" evidence="6">
    <location>
        <begin position="244"/>
        <end position="263"/>
    </location>
</feature>
<dbReference type="EMBL" id="CP001819">
    <property type="protein sequence ID" value="ACZ23201.1"/>
    <property type="molecule type" value="Genomic_DNA"/>
</dbReference>
<dbReference type="STRING" id="446469.Sked_33060"/>
<dbReference type="InterPro" id="IPR047817">
    <property type="entry name" value="ABC2_TM_bact-type"/>
</dbReference>
<feature type="transmembrane region" description="Helical" evidence="6">
    <location>
        <begin position="61"/>
        <end position="87"/>
    </location>
</feature>
<dbReference type="GO" id="GO:0046677">
    <property type="term" value="P:response to antibiotic"/>
    <property type="evidence" value="ECO:0007669"/>
    <property type="project" value="UniProtKB-KW"/>
</dbReference>
<dbReference type="InterPro" id="IPR000412">
    <property type="entry name" value="ABC_2_transport"/>
</dbReference>
<dbReference type="RefSeq" id="WP_012868269.1">
    <property type="nucleotide sequence ID" value="NC_013521.1"/>
</dbReference>
<reference evidence="8 9" key="1">
    <citation type="journal article" date="2009" name="Stand. Genomic Sci.">
        <title>Complete genome sequence of Sanguibacter keddieii type strain (ST-74).</title>
        <authorList>
            <person name="Ivanova N."/>
            <person name="Sikorski J."/>
            <person name="Sims D."/>
            <person name="Brettin T."/>
            <person name="Detter J.C."/>
            <person name="Han C."/>
            <person name="Lapidus A."/>
            <person name="Copeland A."/>
            <person name="Glavina Del Rio T."/>
            <person name="Nolan M."/>
            <person name="Chen F."/>
            <person name="Lucas S."/>
            <person name="Tice H."/>
            <person name="Cheng J.F."/>
            <person name="Bruce D."/>
            <person name="Goodwin L."/>
            <person name="Pitluck S."/>
            <person name="Pati A."/>
            <person name="Mavromatis K."/>
            <person name="Chen A."/>
            <person name="Palaniappan K."/>
            <person name="D'haeseleer P."/>
            <person name="Chain P."/>
            <person name="Bristow J."/>
            <person name="Eisen J.A."/>
            <person name="Markowitz V."/>
            <person name="Hugenholtz P."/>
            <person name="Goker M."/>
            <person name="Pukall R."/>
            <person name="Klenk H.P."/>
            <person name="Kyrpides N.C."/>
        </authorList>
    </citation>
    <scope>NUCLEOTIDE SEQUENCE [LARGE SCALE GENOMIC DNA]</scope>
    <source>
        <strain evidence="9">ATCC 51767 / DSM 10542 / NCFB 3025 / ST-74</strain>
    </source>
</reference>
<protein>
    <recommendedName>
        <fullName evidence="6">Transport permease protein</fullName>
    </recommendedName>
</protein>
<feature type="transmembrane region" description="Helical" evidence="6">
    <location>
        <begin position="145"/>
        <end position="167"/>
    </location>
</feature>
<keyword evidence="4 6" id="KW-0472">Membrane</keyword>
<dbReference type="Proteomes" id="UP000000322">
    <property type="component" value="Chromosome"/>
</dbReference>
<keyword evidence="6" id="KW-1003">Cell membrane</keyword>
<keyword evidence="9" id="KW-1185">Reference proteome</keyword>
<feature type="transmembrane region" description="Helical" evidence="6">
    <location>
        <begin position="28"/>
        <end position="49"/>
    </location>
</feature>
<proteinExistence type="inferred from homology"/>
<evidence type="ECO:0000259" key="7">
    <source>
        <dbReference type="PROSITE" id="PS51012"/>
    </source>
</evidence>
<evidence type="ECO:0000256" key="1">
    <source>
        <dbReference type="ARBA" id="ARBA00004141"/>
    </source>
</evidence>
<dbReference type="PANTHER" id="PTHR43229:SF6">
    <property type="entry name" value="ABC-TYPE MULTIDRUG TRANSPORT SYSTEM, PERMEASE COMPONENT"/>
    <property type="match status" value="1"/>
</dbReference>
<dbReference type="PANTHER" id="PTHR43229">
    <property type="entry name" value="NODULATION PROTEIN J"/>
    <property type="match status" value="1"/>
</dbReference>
<evidence type="ECO:0000256" key="2">
    <source>
        <dbReference type="ARBA" id="ARBA00022692"/>
    </source>
</evidence>
<evidence type="ECO:0000256" key="6">
    <source>
        <dbReference type="RuleBase" id="RU361157"/>
    </source>
</evidence>
<comment type="subcellular location">
    <subcellularLocation>
        <location evidence="6">Cell membrane</location>
        <topology evidence="6">Multi-pass membrane protein</topology>
    </subcellularLocation>
    <subcellularLocation>
        <location evidence="1">Membrane</location>
        <topology evidence="1">Multi-pass membrane protein</topology>
    </subcellularLocation>
</comment>
<feature type="transmembrane region" description="Helical" evidence="6">
    <location>
        <begin position="179"/>
        <end position="199"/>
    </location>
</feature>
<dbReference type="Pfam" id="PF01061">
    <property type="entry name" value="ABC2_membrane"/>
    <property type="match status" value="1"/>
</dbReference>
<evidence type="ECO:0000313" key="9">
    <source>
        <dbReference type="Proteomes" id="UP000000322"/>
    </source>
</evidence>
<gene>
    <name evidence="8" type="ordered locus">Sked_33060</name>
</gene>
<keyword evidence="3 6" id="KW-1133">Transmembrane helix</keyword>
<keyword evidence="5" id="KW-0046">Antibiotic resistance</keyword>
<sequence length="287" mass="30328">MSRTSKVLSTGLLRARLELRVLVRNRSVLFSQLQLANVVMLVVLGKVIGDDPIGGSGQPQVTLFVAGFVALAVCQATILQFPLALATDREDGTLLRARGIPDGVATYLVGRVTVVLITVVVNVALVLVVAALVLRAPMPSTVGAWFTLLWVLALSTCAATLLGAAVGAMLPGARQGTGWVLLPLMGLMVISGTVIPFTLMPGVVQAVASVFPLRWMAQGVRSALYEPAYAAYEVAGSWQHAETAGVLLVWVVVGAVVAPRLIARTTRRETGSALEERRDEASRRVGI</sequence>
<feature type="domain" description="ABC transmembrane type-2" evidence="7">
    <location>
        <begin position="28"/>
        <end position="265"/>
    </location>
</feature>
<dbReference type="GO" id="GO:0043190">
    <property type="term" value="C:ATP-binding cassette (ABC) transporter complex"/>
    <property type="evidence" value="ECO:0007669"/>
    <property type="project" value="InterPro"/>
</dbReference>
<evidence type="ECO:0000256" key="3">
    <source>
        <dbReference type="ARBA" id="ARBA00022989"/>
    </source>
</evidence>
<dbReference type="PROSITE" id="PS51012">
    <property type="entry name" value="ABC_TM2"/>
    <property type="match status" value="1"/>
</dbReference>
<accession>D1BDY0</accession>
<feature type="transmembrane region" description="Helical" evidence="6">
    <location>
        <begin position="108"/>
        <end position="133"/>
    </location>
</feature>
<organism evidence="8 9">
    <name type="scientific">Sanguibacter keddieii (strain ATCC 51767 / DSM 10542 / NCFB 3025 / ST-74)</name>
    <dbReference type="NCBI Taxonomy" id="446469"/>
    <lineage>
        <taxon>Bacteria</taxon>
        <taxon>Bacillati</taxon>
        <taxon>Actinomycetota</taxon>
        <taxon>Actinomycetes</taxon>
        <taxon>Micrococcales</taxon>
        <taxon>Sanguibacteraceae</taxon>
        <taxon>Sanguibacter</taxon>
    </lineage>
</organism>
<evidence type="ECO:0000313" key="8">
    <source>
        <dbReference type="EMBL" id="ACZ23201.1"/>
    </source>
</evidence>
<dbReference type="HOGENOM" id="CLU_039483_4_0_11"/>
<dbReference type="OrthoDB" id="9786643at2"/>
<evidence type="ECO:0000256" key="5">
    <source>
        <dbReference type="ARBA" id="ARBA00023251"/>
    </source>
</evidence>
<evidence type="ECO:0000256" key="4">
    <source>
        <dbReference type="ARBA" id="ARBA00023136"/>
    </source>
</evidence>
<dbReference type="KEGG" id="ske:Sked_33060"/>